<sequence>MEGQFSSPVYIIGRQTKAIMTKESAYYRSRIIEVSRERHSVHSPERIIDHTCLLYGSTMEGRRKSMKDLLKLNSKIPVPAIPDKGVYMLPTSSIKNKDNVWLSFYHIEHFEQRDDKTYITFHDGTGLFINTSENAFDMQYKRTSQIIAKLNRPRIFGGRPFMWRQF</sequence>
<gene>
    <name evidence="1" type="ORF">E4U82_13280</name>
</gene>
<dbReference type="GO" id="GO:0030420">
    <property type="term" value="P:establishment of competence for transformation"/>
    <property type="evidence" value="ECO:0007669"/>
    <property type="project" value="InterPro"/>
</dbReference>
<evidence type="ECO:0000313" key="1">
    <source>
        <dbReference type="EMBL" id="TFJ92228.1"/>
    </source>
</evidence>
<proteinExistence type="predicted"/>
<evidence type="ECO:0000313" key="2">
    <source>
        <dbReference type="Proteomes" id="UP000298484"/>
    </source>
</evidence>
<reference evidence="1 2" key="1">
    <citation type="submission" date="2019-03" db="EMBL/GenBank/DDBJ databases">
        <title>Genome sequence of Lentibacillus salicampi ATCC BAA-719.</title>
        <authorList>
            <person name="Maclea K.S."/>
            <person name="Simoes Junior M."/>
        </authorList>
    </citation>
    <scope>NUCLEOTIDE SEQUENCE [LARGE SCALE GENOMIC DNA]</scope>
    <source>
        <strain evidence="1 2">ATCC BAA-719</strain>
    </source>
</reference>
<dbReference type="Proteomes" id="UP000298484">
    <property type="component" value="Unassembled WGS sequence"/>
</dbReference>
<comment type="caution">
    <text evidence="1">The sequence shown here is derived from an EMBL/GenBank/DDBJ whole genome shotgun (WGS) entry which is preliminary data.</text>
</comment>
<accession>A0A4Y9A8Q6</accession>
<protein>
    <submittedName>
        <fullName evidence="1">Competence protein</fullName>
    </submittedName>
</protein>
<organism evidence="1 2">
    <name type="scientific">Lentibacillus salicampi</name>
    <dbReference type="NCBI Taxonomy" id="175306"/>
    <lineage>
        <taxon>Bacteria</taxon>
        <taxon>Bacillati</taxon>
        <taxon>Bacillota</taxon>
        <taxon>Bacilli</taxon>
        <taxon>Bacillales</taxon>
        <taxon>Bacillaceae</taxon>
        <taxon>Lentibacillus</taxon>
    </lineage>
</organism>
<dbReference type="RefSeq" id="WP_135110655.1">
    <property type="nucleotide sequence ID" value="NZ_SRHY01000026.1"/>
</dbReference>
<dbReference type="OrthoDB" id="2417337at2"/>
<dbReference type="Pfam" id="PF06338">
    <property type="entry name" value="ComK"/>
    <property type="match status" value="1"/>
</dbReference>
<dbReference type="EMBL" id="SRHY01000026">
    <property type="protein sequence ID" value="TFJ92228.1"/>
    <property type="molecule type" value="Genomic_DNA"/>
</dbReference>
<dbReference type="AlphaFoldDB" id="A0A4Y9A8Q6"/>
<keyword evidence="2" id="KW-1185">Reference proteome</keyword>
<name>A0A4Y9A8Q6_9BACI</name>
<dbReference type="InterPro" id="IPR010461">
    <property type="entry name" value="ComK"/>
</dbReference>